<dbReference type="InterPro" id="IPR028098">
    <property type="entry name" value="Glyco_trans_4-like_N"/>
</dbReference>
<dbReference type="GO" id="GO:0016757">
    <property type="term" value="F:glycosyltransferase activity"/>
    <property type="evidence" value="ECO:0007669"/>
    <property type="project" value="InterPro"/>
</dbReference>
<dbReference type="PANTHER" id="PTHR45947:SF3">
    <property type="entry name" value="SULFOQUINOVOSYL TRANSFERASE SQD2"/>
    <property type="match status" value="1"/>
</dbReference>
<evidence type="ECO:0008006" key="5">
    <source>
        <dbReference type="Google" id="ProtNLM"/>
    </source>
</evidence>
<dbReference type="Pfam" id="PF13439">
    <property type="entry name" value="Glyco_transf_4"/>
    <property type="match status" value="1"/>
</dbReference>
<evidence type="ECO:0000313" key="3">
    <source>
        <dbReference type="EMBL" id="PIP22726.1"/>
    </source>
</evidence>
<feature type="domain" description="Glycosyl transferase family 1" evidence="1">
    <location>
        <begin position="189"/>
        <end position="344"/>
    </location>
</feature>
<dbReference type="Gene3D" id="3.40.50.2000">
    <property type="entry name" value="Glycogen Phosphorylase B"/>
    <property type="match status" value="2"/>
</dbReference>
<dbReference type="AlphaFoldDB" id="A0A2G9YU08"/>
<proteinExistence type="predicted"/>
<evidence type="ECO:0000313" key="4">
    <source>
        <dbReference type="Proteomes" id="UP000229976"/>
    </source>
</evidence>
<name>A0A2G9YU08_9BACT</name>
<dbReference type="Proteomes" id="UP000229976">
    <property type="component" value="Unassembled WGS sequence"/>
</dbReference>
<comment type="caution">
    <text evidence="3">The sequence shown here is derived from an EMBL/GenBank/DDBJ whole genome shotgun (WGS) entry which is preliminary data.</text>
</comment>
<sequence>MKVGLISFHTFSQPGGIKNHILGLRNEFRRRGVESKIIVPRRNFLENYGKDVILLGTSFPMKFNGSQSDFSVNFNPLAIDRVLEREKFDVLHFHNFGFPSALQILEKSDSLNILTFHADIKGSTLFKFFPSLSVAMNEIVKWKMDGVIGVAKLILEIFEGFPNSQKVIPNGINLKKFNPSYPKIRKFSSDKKINLLFVGRIEERKGLIYLLQAYKILSEKFNNLRLIIVGKGDLEKNCQEYVKENKLKEVYFEGEISGNNLASYYNTADIFCSPAVSGESFGIVLLEAMACGKPIVGFSNRGYKELLEGTKGEKFLVEPKNYGQLAEKLELLIKDENLRKEAGEWGLEEVQKYSWEKVAGEVLDFYELCRKEKEEREKKENEEGKTQDPFFLP</sequence>
<protein>
    <recommendedName>
        <fullName evidence="5">Glycosyltransferase family 1 protein</fullName>
    </recommendedName>
</protein>
<evidence type="ECO:0000259" key="1">
    <source>
        <dbReference type="Pfam" id="PF00534"/>
    </source>
</evidence>
<feature type="domain" description="Glycosyltransferase subfamily 4-like N-terminal" evidence="2">
    <location>
        <begin position="14"/>
        <end position="175"/>
    </location>
</feature>
<dbReference type="SUPFAM" id="SSF53756">
    <property type="entry name" value="UDP-Glycosyltransferase/glycogen phosphorylase"/>
    <property type="match status" value="1"/>
</dbReference>
<dbReference type="InterPro" id="IPR050194">
    <property type="entry name" value="Glycosyltransferase_grp1"/>
</dbReference>
<dbReference type="InterPro" id="IPR001296">
    <property type="entry name" value="Glyco_trans_1"/>
</dbReference>
<organism evidence="3 4">
    <name type="scientific">Candidatus Nealsonbacteria bacterium CG23_combo_of_CG06-09_8_20_14_all_39_17</name>
    <dbReference type="NCBI Taxonomy" id="1974722"/>
    <lineage>
        <taxon>Bacteria</taxon>
        <taxon>Candidatus Nealsoniibacteriota</taxon>
    </lineage>
</organism>
<gene>
    <name evidence="3" type="ORF">COX37_02495</name>
</gene>
<dbReference type="PANTHER" id="PTHR45947">
    <property type="entry name" value="SULFOQUINOVOSYL TRANSFERASE SQD2"/>
    <property type="match status" value="1"/>
</dbReference>
<dbReference type="CDD" id="cd03801">
    <property type="entry name" value="GT4_PimA-like"/>
    <property type="match status" value="1"/>
</dbReference>
<dbReference type="EMBL" id="PCRO01000032">
    <property type="protein sequence ID" value="PIP22726.1"/>
    <property type="molecule type" value="Genomic_DNA"/>
</dbReference>
<evidence type="ECO:0000259" key="2">
    <source>
        <dbReference type="Pfam" id="PF13439"/>
    </source>
</evidence>
<reference evidence="3 4" key="1">
    <citation type="submission" date="2017-09" db="EMBL/GenBank/DDBJ databases">
        <title>Depth-based differentiation of microbial function through sediment-hosted aquifers and enrichment of novel symbionts in the deep terrestrial subsurface.</title>
        <authorList>
            <person name="Probst A.J."/>
            <person name="Ladd B."/>
            <person name="Jarett J.K."/>
            <person name="Geller-Mcgrath D.E."/>
            <person name="Sieber C.M."/>
            <person name="Emerson J.B."/>
            <person name="Anantharaman K."/>
            <person name="Thomas B.C."/>
            <person name="Malmstrom R."/>
            <person name="Stieglmeier M."/>
            <person name="Klingl A."/>
            <person name="Woyke T."/>
            <person name="Ryan C.M."/>
            <person name="Banfield J.F."/>
        </authorList>
    </citation>
    <scope>NUCLEOTIDE SEQUENCE [LARGE SCALE GENOMIC DNA]</scope>
    <source>
        <strain evidence="3">CG23_combo_of_CG06-09_8_20_14_all_39_17</strain>
    </source>
</reference>
<accession>A0A2G9YU08</accession>
<dbReference type="Pfam" id="PF00534">
    <property type="entry name" value="Glycos_transf_1"/>
    <property type="match status" value="1"/>
</dbReference>